<evidence type="ECO:0000256" key="1">
    <source>
        <dbReference type="ARBA" id="ARBA00000654"/>
    </source>
</evidence>
<comment type="catalytic activity">
    <reaction evidence="1">
        <text>2-dehydro-3-deoxy-6-phospho-D-gluconate = D-glyceraldehyde 3-phosphate + pyruvate</text>
        <dbReference type="Rhea" id="RHEA:17089"/>
        <dbReference type="ChEBI" id="CHEBI:15361"/>
        <dbReference type="ChEBI" id="CHEBI:57569"/>
        <dbReference type="ChEBI" id="CHEBI:59776"/>
        <dbReference type="EC" id="4.1.2.14"/>
    </reaction>
</comment>
<dbReference type="InterPro" id="IPR013785">
    <property type="entry name" value="Aldolase_TIM"/>
</dbReference>
<dbReference type="EC" id="4.1.2.14" evidence="5"/>
<evidence type="ECO:0000256" key="3">
    <source>
        <dbReference type="ARBA" id="ARBA00006906"/>
    </source>
</evidence>
<comment type="subunit">
    <text evidence="4">Homotrimer.</text>
</comment>
<dbReference type="PROSITE" id="PS00159">
    <property type="entry name" value="ALDOLASE_KDPG_KHG_1"/>
    <property type="match status" value="1"/>
</dbReference>
<dbReference type="Proteomes" id="UP000199347">
    <property type="component" value="Unassembled WGS sequence"/>
</dbReference>
<dbReference type="GO" id="GO:0008675">
    <property type="term" value="F:2-dehydro-3-deoxy-phosphogluconate aldolase activity"/>
    <property type="evidence" value="ECO:0007669"/>
    <property type="project" value="UniProtKB-EC"/>
</dbReference>
<dbReference type="SUPFAM" id="SSF51569">
    <property type="entry name" value="Aldolase"/>
    <property type="match status" value="1"/>
</dbReference>
<keyword evidence="6" id="KW-0456">Lyase</keyword>
<evidence type="ECO:0000313" key="9">
    <source>
        <dbReference type="Proteomes" id="UP000199347"/>
    </source>
</evidence>
<dbReference type="Gene3D" id="3.20.20.70">
    <property type="entry name" value="Aldolase class I"/>
    <property type="match status" value="1"/>
</dbReference>
<protein>
    <recommendedName>
        <fullName evidence="5">2-dehydro-3-deoxy-phosphogluconate aldolase</fullName>
        <ecNumber evidence="5">4.1.2.14</ecNumber>
    </recommendedName>
</protein>
<gene>
    <name evidence="8" type="ORF">SAMN03080610_02340</name>
</gene>
<accession>A0A1G5NN11</accession>
<dbReference type="EMBL" id="FMVW01000005">
    <property type="protein sequence ID" value="SCZ38796.1"/>
    <property type="molecule type" value="Genomic_DNA"/>
</dbReference>
<dbReference type="NCBIfam" id="NF004325">
    <property type="entry name" value="PRK05718.1"/>
    <property type="match status" value="1"/>
</dbReference>
<dbReference type="InterPro" id="IPR031337">
    <property type="entry name" value="KDPG/KHG_AS_1"/>
</dbReference>
<dbReference type="CDD" id="cd00452">
    <property type="entry name" value="KDPG_aldolase"/>
    <property type="match status" value="1"/>
</dbReference>
<comment type="pathway">
    <text evidence="2">Carbohydrate acid metabolism; 2-dehydro-3-deoxy-D-gluconate degradation; D-glyceraldehyde 3-phosphate and pyruvate from 2-dehydro-3-deoxy-D-gluconate: step 2/2.</text>
</comment>
<reference evidence="8 9" key="1">
    <citation type="submission" date="2016-10" db="EMBL/GenBank/DDBJ databases">
        <authorList>
            <person name="de Groot N.N."/>
        </authorList>
    </citation>
    <scope>NUCLEOTIDE SEQUENCE [LARGE SCALE GENOMIC DNA]</scope>
    <source>
        <strain evidence="8 9">DSM 2698</strain>
    </source>
</reference>
<comment type="similarity">
    <text evidence="3">Belongs to the KHG/KDPG aldolase family.</text>
</comment>
<organism evidence="8 9">
    <name type="scientific">Afifella marina DSM 2698</name>
    <dbReference type="NCBI Taxonomy" id="1120955"/>
    <lineage>
        <taxon>Bacteria</taxon>
        <taxon>Pseudomonadati</taxon>
        <taxon>Pseudomonadota</taxon>
        <taxon>Alphaproteobacteria</taxon>
        <taxon>Hyphomicrobiales</taxon>
        <taxon>Afifellaceae</taxon>
        <taxon>Afifella</taxon>
    </lineage>
</organism>
<evidence type="ECO:0000256" key="7">
    <source>
        <dbReference type="ARBA" id="ARBA00023277"/>
    </source>
</evidence>
<evidence type="ECO:0000256" key="6">
    <source>
        <dbReference type="ARBA" id="ARBA00023239"/>
    </source>
</evidence>
<dbReference type="InterPro" id="IPR000887">
    <property type="entry name" value="Aldlse_KDPG_KHG"/>
</dbReference>
<proteinExistence type="inferred from homology"/>
<dbReference type="AlphaFoldDB" id="A0A1G5NN11"/>
<evidence type="ECO:0000256" key="5">
    <source>
        <dbReference type="ARBA" id="ARBA00013063"/>
    </source>
</evidence>
<dbReference type="RefSeq" id="WP_092812988.1">
    <property type="nucleotide sequence ID" value="NZ_FMVW01000005.1"/>
</dbReference>
<dbReference type="NCBIfam" id="TIGR01182">
    <property type="entry name" value="eda"/>
    <property type="match status" value="1"/>
</dbReference>
<dbReference type="OrthoDB" id="9805177at2"/>
<keyword evidence="7" id="KW-0119">Carbohydrate metabolism</keyword>
<sequence length="213" mass="22351">MHHKTEELESLLGAQPVVPVLILDDAEVAVPLARALHAGGISTIEITLRTEAAFEAVRRIVEEVEEVAVGVGTVLAPDHLKRAERSGARFWVSPGMSPQLLEAARHCVLPGLPGSATPSEAMALVEAGYHHQKFFPAEAAGGAAYLKSLVSPLGEIRFCPTGGINPGNAGDYLALPNVACVGGSWLAPKEAIAAGDWSKIESLAREAVNLRKA</sequence>
<keyword evidence="9" id="KW-1185">Reference proteome</keyword>
<dbReference type="STRING" id="1120955.SAMN03080610_02340"/>
<dbReference type="PANTHER" id="PTHR30246">
    <property type="entry name" value="2-KETO-3-DEOXY-6-PHOSPHOGLUCONATE ALDOLASE"/>
    <property type="match status" value="1"/>
</dbReference>
<evidence type="ECO:0000256" key="4">
    <source>
        <dbReference type="ARBA" id="ARBA00011233"/>
    </source>
</evidence>
<evidence type="ECO:0000256" key="2">
    <source>
        <dbReference type="ARBA" id="ARBA00004736"/>
    </source>
</evidence>
<name>A0A1G5NN11_AFIMA</name>
<dbReference type="PANTHER" id="PTHR30246:SF1">
    <property type="entry name" value="2-DEHYDRO-3-DEOXY-6-PHOSPHOGALACTONATE ALDOLASE-RELATED"/>
    <property type="match status" value="1"/>
</dbReference>
<dbReference type="Pfam" id="PF01081">
    <property type="entry name" value="Aldolase"/>
    <property type="match status" value="1"/>
</dbReference>
<evidence type="ECO:0000313" key="8">
    <source>
        <dbReference type="EMBL" id="SCZ38796.1"/>
    </source>
</evidence>